<organism evidence="2 3">
    <name type="scientific">Clostridium gasigenes</name>
    <dbReference type="NCBI Taxonomy" id="94869"/>
    <lineage>
        <taxon>Bacteria</taxon>
        <taxon>Bacillati</taxon>
        <taxon>Bacillota</taxon>
        <taxon>Clostridia</taxon>
        <taxon>Eubacteriales</taxon>
        <taxon>Clostridiaceae</taxon>
        <taxon>Clostridium</taxon>
    </lineage>
</organism>
<keyword evidence="3" id="KW-1185">Reference proteome</keyword>
<evidence type="ECO:0008006" key="4">
    <source>
        <dbReference type="Google" id="ProtNLM"/>
    </source>
</evidence>
<keyword evidence="1" id="KW-0472">Membrane</keyword>
<dbReference type="SUPFAM" id="SSF50952">
    <property type="entry name" value="Soluble quinoprotein glucose dehydrogenase"/>
    <property type="match status" value="1"/>
</dbReference>
<dbReference type="EMBL" id="FNJM01000004">
    <property type="protein sequence ID" value="SDP38266.1"/>
    <property type="molecule type" value="Genomic_DNA"/>
</dbReference>
<dbReference type="OrthoDB" id="9770043at2"/>
<evidence type="ECO:0000256" key="1">
    <source>
        <dbReference type="SAM" id="Phobius"/>
    </source>
</evidence>
<feature type="transmembrane region" description="Helical" evidence="1">
    <location>
        <begin position="401"/>
        <end position="420"/>
    </location>
</feature>
<reference evidence="2 3" key="1">
    <citation type="submission" date="2016-10" db="EMBL/GenBank/DDBJ databases">
        <authorList>
            <person name="de Groot N.N."/>
        </authorList>
    </citation>
    <scope>NUCLEOTIDE SEQUENCE [LARGE SCALE GENOMIC DNA]</scope>
    <source>
        <strain evidence="2 3">DSM 12272</strain>
    </source>
</reference>
<keyword evidence="1" id="KW-0812">Transmembrane</keyword>
<dbReference type="InterPro" id="IPR011042">
    <property type="entry name" value="6-blade_b-propeller_TolB-like"/>
</dbReference>
<evidence type="ECO:0000313" key="3">
    <source>
        <dbReference type="Proteomes" id="UP000198597"/>
    </source>
</evidence>
<accession>A0A1H0SAS3</accession>
<evidence type="ECO:0000313" key="2">
    <source>
        <dbReference type="EMBL" id="SDP38266.1"/>
    </source>
</evidence>
<protein>
    <recommendedName>
        <fullName evidence="4">Glucose / Sorbosone dehydrogenase</fullName>
    </recommendedName>
</protein>
<dbReference type="STRING" id="94869.SAMN04488529_104227"/>
<dbReference type="RefSeq" id="WP_089968894.1">
    <property type="nucleotide sequence ID" value="NZ_FNJM01000004.1"/>
</dbReference>
<dbReference type="AlphaFoldDB" id="A0A1H0SAS3"/>
<proteinExistence type="predicted"/>
<keyword evidence="1" id="KW-1133">Transmembrane helix</keyword>
<dbReference type="InterPro" id="IPR011041">
    <property type="entry name" value="Quinoprot_gluc/sorb_DH_b-prop"/>
</dbReference>
<sequence>MKKFVKFLIGSIIIVTVAFGIFKFTSKYNLDVIYQNIDWSINVKGYEGAKSFDYDEDGNLYIGFKDTIRIINNNGKDEVIIKENNFDIFDILCSYNRLFIATDNRVVEYNLKNNTSIDLIRDIPNTGINKETKLLVKDNVLYLSIGTNTNSGIVNEKGGAYDKPGIELSLTGVNYGENKTGIFSPFAVNTEKGEKVKDNKLGNGSIMAYDFESKKTSIYAHGLRNINGFDIDSDGKIKGIVGGMEDIGPRPIKDDKDYIYEFKKSAWYGWPDYSGGDPITSPRFTDGKKVDFLIENHPTKTPSAPIYQHIDVKSLKGFAIDTTGEFFLKDTMVFADNKEGRLYALTNDGILNEIIDLGNKSNIEKIKFYNDSFYVLDSKLGCLYKLQPKNQEGVFNLPIEIWLFIISLLIVLLVCGIFKFNKKSKIVKN</sequence>
<feature type="transmembrane region" description="Helical" evidence="1">
    <location>
        <begin position="7"/>
        <end position="25"/>
    </location>
</feature>
<dbReference type="Proteomes" id="UP000198597">
    <property type="component" value="Unassembled WGS sequence"/>
</dbReference>
<name>A0A1H0SAS3_9CLOT</name>
<gene>
    <name evidence="2" type="ORF">SAMN04488529_104227</name>
</gene>
<dbReference type="Gene3D" id="2.120.10.30">
    <property type="entry name" value="TolB, C-terminal domain"/>
    <property type="match status" value="1"/>
</dbReference>